<name>A0A2K9LJ82_9GAMM</name>
<dbReference type="Pfam" id="PF04287">
    <property type="entry name" value="DUF446"/>
    <property type="match status" value="1"/>
</dbReference>
<dbReference type="InterPro" id="IPR036814">
    <property type="entry name" value="YqcC-like_sf"/>
</dbReference>
<dbReference type="EMBL" id="CP022684">
    <property type="protein sequence ID" value="AUM11565.1"/>
    <property type="molecule type" value="Genomic_DNA"/>
</dbReference>
<reference evidence="3" key="1">
    <citation type="submission" date="2017-08" db="EMBL/GenBank/DDBJ databases">
        <title>Direct submision.</title>
        <authorList>
            <person name="Kim S.-J."/>
            <person name="Rhee S.-K."/>
        </authorList>
    </citation>
    <scope>NUCLEOTIDE SEQUENCE [LARGE SCALE GENOMIC DNA]</scope>
    <source>
        <strain evidence="3">GI5</strain>
    </source>
</reference>
<dbReference type="InterPro" id="IPR007384">
    <property type="entry name" value="UCP006257"/>
</dbReference>
<evidence type="ECO:0000259" key="1">
    <source>
        <dbReference type="Pfam" id="PF04287"/>
    </source>
</evidence>
<evidence type="ECO:0000313" key="3">
    <source>
        <dbReference type="Proteomes" id="UP000235116"/>
    </source>
</evidence>
<protein>
    <recommendedName>
        <fullName evidence="1">YqcC-like domain-containing protein</fullName>
    </recommendedName>
</protein>
<dbReference type="Gene3D" id="1.20.1440.40">
    <property type="entry name" value="YqcC-like"/>
    <property type="match status" value="1"/>
</dbReference>
<dbReference type="RefSeq" id="WP_101892905.1">
    <property type="nucleotide sequence ID" value="NZ_CP022684.1"/>
</dbReference>
<dbReference type="GO" id="GO:0044010">
    <property type="term" value="P:single-species biofilm formation"/>
    <property type="evidence" value="ECO:0007669"/>
    <property type="project" value="TreeGrafter"/>
</dbReference>
<dbReference type="OrthoDB" id="8794567at2"/>
<accession>A0A2K9LJ82</accession>
<dbReference type="KEGG" id="kak:Kalk_03650"/>
<sequence>MPDRDLLLALLANIETEMREIDLWEAQSPPTSAFESQLPFFYDTMNFSQWLQWVFVARFRAILEGQHPLPPTCEVAPMAEEYFKELDIYSDPVLGLLRCFDEEFS</sequence>
<organism evidence="2 3">
    <name type="scientific">Ketobacter alkanivorans</name>
    <dbReference type="NCBI Taxonomy" id="1917421"/>
    <lineage>
        <taxon>Bacteria</taxon>
        <taxon>Pseudomonadati</taxon>
        <taxon>Pseudomonadota</taxon>
        <taxon>Gammaproteobacteria</taxon>
        <taxon>Pseudomonadales</taxon>
        <taxon>Ketobacteraceae</taxon>
        <taxon>Ketobacter</taxon>
    </lineage>
</organism>
<feature type="domain" description="YqcC-like" evidence="1">
    <location>
        <begin position="9"/>
        <end position="102"/>
    </location>
</feature>
<dbReference type="InterPro" id="IPR023376">
    <property type="entry name" value="YqcC-like_dom"/>
</dbReference>
<dbReference type="PANTHER" id="PTHR39586">
    <property type="entry name" value="CYTOPLASMIC PROTEIN-RELATED"/>
    <property type="match status" value="1"/>
</dbReference>
<gene>
    <name evidence="2" type="ORF">Kalk_03650</name>
</gene>
<proteinExistence type="predicted"/>
<dbReference type="Proteomes" id="UP000235116">
    <property type="component" value="Chromosome"/>
</dbReference>
<dbReference type="SUPFAM" id="SSF158452">
    <property type="entry name" value="YqcC-like"/>
    <property type="match status" value="1"/>
</dbReference>
<keyword evidence="3" id="KW-1185">Reference proteome</keyword>
<dbReference type="AlphaFoldDB" id="A0A2K9LJ82"/>
<evidence type="ECO:0000313" key="2">
    <source>
        <dbReference type="EMBL" id="AUM11565.1"/>
    </source>
</evidence>
<dbReference type="PANTHER" id="PTHR39586:SF1">
    <property type="entry name" value="CYTOPLASMIC PROTEIN"/>
    <property type="match status" value="1"/>
</dbReference>